<accession>A0A212IPM1</accession>
<sequence length="71" mass="8243">MLIANIADLRDLRIEMTLLFIQILDIKIRNSRLQESGPHESGGTDEQNFIVHKSLCLFVTQETYDKDERLP</sequence>
<dbReference type="EMBL" id="FLUB01000020">
    <property type="protein sequence ID" value="SBV68726.1"/>
    <property type="molecule type" value="Genomic_DNA"/>
</dbReference>
<evidence type="ECO:0000313" key="1">
    <source>
        <dbReference type="EMBL" id="SBV68726.1"/>
    </source>
</evidence>
<reference evidence="1" key="1">
    <citation type="submission" date="2016-04" db="EMBL/GenBank/DDBJ databases">
        <authorList>
            <person name="Evans L.H."/>
            <person name="Alamgir A."/>
            <person name="Owens N."/>
            <person name="Weber N.D."/>
            <person name="Virtaneva K."/>
            <person name="Barbian K."/>
            <person name="Babar A."/>
            <person name="Rosenke K."/>
        </authorList>
    </citation>
    <scope>NUCLEOTIDE SEQUENCE</scope>
    <source>
        <strain evidence="1">92-3</strain>
    </source>
</reference>
<protein>
    <submittedName>
        <fullName evidence="1">Uncharacterized protein</fullName>
    </submittedName>
</protein>
<gene>
    <name evidence="1" type="ORF">KM92CIT3_81053</name>
</gene>
<dbReference type="AlphaFoldDB" id="A0A212IPM1"/>
<organism evidence="1">
    <name type="scientific">uncultured Citrobacter sp</name>
    <dbReference type="NCBI Taxonomy" id="200446"/>
    <lineage>
        <taxon>Bacteria</taxon>
        <taxon>Pseudomonadati</taxon>
        <taxon>Pseudomonadota</taxon>
        <taxon>Gammaproteobacteria</taxon>
        <taxon>Enterobacterales</taxon>
        <taxon>Enterobacteriaceae</taxon>
        <taxon>Citrobacter</taxon>
        <taxon>environmental samples</taxon>
    </lineage>
</organism>
<name>A0A212IPM1_9ENTR</name>
<proteinExistence type="predicted"/>